<dbReference type="InterPro" id="IPR001469">
    <property type="entry name" value="ATP_synth_F1_dsu/esu"/>
</dbReference>
<dbReference type="InterPro" id="IPR036794">
    <property type="entry name" value="ATP_F1_dsu/esu_C_sf"/>
</dbReference>
<keyword evidence="12 15" id="KW-0066">ATP synthesis</keyword>
<proteinExistence type="inferred from homology"/>
<comment type="caution">
    <text evidence="19">The sequence shown here is derived from an EMBL/GenBank/DDBJ whole genome shotgun (WGS) entry which is preliminary data.</text>
</comment>
<evidence type="ECO:0000256" key="11">
    <source>
        <dbReference type="ARBA" id="ARBA00023196"/>
    </source>
</evidence>
<dbReference type="CDD" id="cd12152">
    <property type="entry name" value="F1-ATPase_delta"/>
    <property type="match status" value="1"/>
</dbReference>
<accession>A0A8J7FWG7</accession>
<dbReference type="GO" id="GO:0005886">
    <property type="term" value="C:plasma membrane"/>
    <property type="evidence" value="ECO:0007669"/>
    <property type="project" value="UniProtKB-SubCell"/>
</dbReference>
<evidence type="ECO:0000259" key="18">
    <source>
        <dbReference type="Pfam" id="PF02823"/>
    </source>
</evidence>
<dbReference type="SUPFAM" id="SSF51344">
    <property type="entry name" value="Epsilon subunit of F1F0-ATP synthase N-terminal domain"/>
    <property type="match status" value="1"/>
</dbReference>
<dbReference type="InterPro" id="IPR036771">
    <property type="entry name" value="ATPsynth_dsu/esu_N"/>
</dbReference>
<dbReference type="AlphaFoldDB" id="A0A8J7FWG7"/>
<evidence type="ECO:0000256" key="12">
    <source>
        <dbReference type="ARBA" id="ARBA00023310"/>
    </source>
</evidence>
<organism evidence="19 20">
    <name type="scientific">Pontibacterium sinense</name>
    <dbReference type="NCBI Taxonomy" id="2781979"/>
    <lineage>
        <taxon>Bacteria</taxon>
        <taxon>Pseudomonadati</taxon>
        <taxon>Pseudomonadota</taxon>
        <taxon>Gammaproteobacteria</taxon>
        <taxon>Oceanospirillales</taxon>
        <taxon>Oceanospirillaceae</taxon>
        <taxon>Pontibacterium</taxon>
    </lineage>
</organism>
<comment type="similarity">
    <text evidence="3 15 16">Belongs to the ATPase epsilon chain family.</text>
</comment>
<protein>
    <recommendedName>
        <fullName evidence="5 15">ATP synthase epsilon chain</fullName>
    </recommendedName>
    <alternativeName>
        <fullName evidence="14 15">ATP synthase F1 sector epsilon subunit</fullName>
    </alternativeName>
    <alternativeName>
        <fullName evidence="13 15">F-ATPase epsilon subunit</fullName>
    </alternativeName>
</protein>
<evidence type="ECO:0000256" key="7">
    <source>
        <dbReference type="ARBA" id="ARBA00022475"/>
    </source>
</evidence>
<keyword evidence="20" id="KW-1185">Reference proteome</keyword>
<evidence type="ECO:0000256" key="14">
    <source>
        <dbReference type="ARBA" id="ARBA00031795"/>
    </source>
</evidence>
<evidence type="ECO:0000256" key="15">
    <source>
        <dbReference type="HAMAP-Rule" id="MF_00530"/>
    </source>
</evidence>
<dbReference type="RefSeq" id="WP_193954532.1">
    <property type="nucleotide sequence ID" value="NZ_JADEYS010000019.1"/>
</dbReference>
<comment type="function">
    <text evidence="1 15">Produces ATP from ADP in the presence of a proton gradient across the membrane.</text>
</comment>
<evidence type="ECO:0000256" key="10">
    <source>
        <dbReference type="ARBA" id="ARBA00023136"/>
    </source>
</evidence>
<comment type="subunit">
    <text evidence="4 15 16">F-type ATPases have 2 components, CF(1) - the catalytic core - and CF(0) - the membrane proton channel. CF(1) has five subunits: alpha(3), beta(3), gamma(1), delta(1), epsilon(1). CF(0) has three main subunits: a, b and c.</text>
</comment>
<dbReference type="InterPro" id="IPR020546">
    <property type="entry name" value="ATP_synth_F1_dsu/esu_N"/>
</dbReference>
<dbReference type="HAMAP" id="MF_00530">
    <property type="entry name" value="ATP_synth_epsil_bac"/>
    <property type="match status" value="1"/>
</dbReference>
<dbReference type="GO" id="GO:0045259">
    <property type="term" value="C:proton-transporting ATP synthase complex"/>
    <property type="evidence" value="ECO:0007669"/>
    <property type="project" value="UniProtKB-KW"/>
</dbReference>
<evidence type="ECO:0000256" key="13">
    <source>
        <dbReference type="ARBA" id="ARBA00030215"/>
    </source>
</evidence>
<dbReference type="PANTHER" id="PTHR13822:SF10">
    <property type="entry name" value="ATP SYNTHASE EPSILON CHAIN, CHLOROPLASTIC"/>
    <property type="match status" value="1"/>
</dbReference>
<dbReference type="GO" id="GO:0005524">
    <property type="term" value="F:ATP binding"/>
    <property type="evidence" value="ECO:0007669"/>
    <property type="project" value="UniProtKB-UniRule"/>
</dbReference>
<dbReference type="GO" id="GO:0046933">
    <property type="term" value="F:proton-transporting ATP synthase activity, rotational mechanism"/>
    <property type="evidence" value="ECO:0007669"/>
    <property type="project" value="UniProtKB-UniRule"/>
</dbReference>
<sequence>MAMTVHCDIVSAEEEVFSGLIEFVSVTGSLGDLGVYPGHAPLLSELKPGPVELRKQGGEQDIFYISGGFLEVQPHKITVLADSALHAGDLDEAAAMEAQKHAEQAMADQTSEFEYSKAASQLAEATAQLRTLQQIRKKLSR</sequence>
<dbReference type="SUPFAM" id="SSF46604">
    <property type="entry name" value="Epsilon subunit of F1F0-ATP synthase C-terminal domain"/>
    <property type="match status" value="1"/>
</dbReference>
<evidence type="ECO:0000256" key="16">
    <source>
        <dbReference type="RuleBase" id="RU003656"/>
    </source>
</evidence>
<dbReference type="NCBIfam" id="NF001847">
    <property type="entry name" value="PRK00571.1-4"/>
    <property type="match status" value="1"/>
</dbReference>
<dbReference type="Gene3D" id="1.20.5.440">
    <property type="entry name" value="ATP synthase delta/epsilon subunit, C-terminal domain"/>
    <property type="match status" value="1"/>
</dbReference>
<evidence type="ECO:0000256" key="2">
    <source>
        <dbReference type="ARBA" id="ARBA00004202"/>
    </source>
</evidence>
<evidence type="ECO:0000259" key="17">
    <source>
        <dbReference type="Pfam" id="PF00401"/>
    </source>
</evidence>
<dbReference type="InterPro" id="IPR020547">
    <property type="entry name" value="ATP_synth_F1_esu_C"/>
</dbReference>
<dbReference type="Proteomes" id="UP000640333">
    <property type="component" value="Unassembled WGS sequence"/>
</dbReference>
<evidence type="ECO:0000256" key="4">
    <source>
        <dbReference type="ARBA" id="ARBA00011648"/>
    </source>
</evidence>
<keyword evidence="11 15" id="KW-0139">CF(1)</keyword>
<keyword evidence="7 15" id="KW-1003">Cell membrane</keyword>
<evidence type="ECO:0000256" key="8">
    <source>
        <dbReference type="ARBA" id="ARBA00022781"/>
    </source>
</evidence>
<gene>
    <name evidence="15" type="primary">atpC</name>
    <name evidence="19" type="ORF">IOQ59_16360</name>
</gene>
<feature type="domain" description="ATP synthase F1 complex delta/epsilon subunit N-terminal" evidence="18">
    <location>
        <begin position="6"/>
        <end position="84"/>
    </location>
</feature>
<name>A0A8J7FWG7_9GAMM</name>
<evidence type="ECO:0000256" key="6">
    <source>
        <dbReference type="ARBA" id="ARBA00022448"/>
    </source>
</evidence>
<keyword evidence="6 15" id="KW-0813">Transport</keyword>
<keyword evidence="9 15" id="KW-0406">Ion transport</keyword>
<evidence type="ECO:0000313" key="19">
    <source>
        <dbReference type="EMBL" id="MBE9398835.1"/>
    </source>
</evidence>
<evidence type="ECO:0000313" key="20">
    <source>
        <dbReference type="Proteomes" id="UP000640333"/>
    </source>
</evidence>
<dbReference type="EMBL" id="JADEYS010000019">
    <property type="protein sequence ID" value="MBE9398835.1"/>
    <property type="molecule type" value="Genomic_DNA"/>
</dbReference>
<comment type="subcellular location">
    <subcellularLocation>
        <location evidence="2 15">Cell membrane</location>
        <topology evidence="2 15">Peripheral membrane protein</topology>
    </subcellularLocation>
</comment>
<feature type="domain" description="ATP synthase epsilon subunit C-terminal" evidence="17">
    <location>
        <begin position="89"/>
        <end position="132"/>
    </location>
</feature>
<evidence type="ECO:0000256" key="5">
    <source>
        <dbReference type="ARBA" id="ARBA00014480"/>
    </source>
</evidence>
<keyword evidence="10 15" id="KW-0472">Membrane</keyword>
<dbReference type="Pfam" id="PF00401">
    <property type="entry name" value="ATP-synt_DE"/>
    <property type="match status" value="1"/>
</dbReference>
<dbReference type="Pfam" id="PF02823">
    <property type="entry name" value="ATP-synt_DE_N"/>
    <property type="match status" value="1"/>
</dbReference>
<reference evidence="19" key="1">
    <citation type="submission" date="2020-10" db="EMBL/GenBank/DDBJ databases">
        <title>Bacterium isolated from coastal waters sediment.</title>
        <authorList>
            <person name="Chen R.-J."/>
            <person name="Lu D.-C."/>
            <person name="Zhu K.-L."/>
            <person name="Du Z.-J."/>
        </authorList>
    </citation>
    <scope>NUCLEOTIDE SEQUENCE</scope>
    <source>
        <strain evidence="19">N1Y112</strain>
    </source>
</reference>
<dbReference type="NCBIfam" id="TIGR01216">
    <property type="entry name" value="ATP_synt_epsi"/>
    <property type="match status" value="1"/>
</dbReference>
<evidence type="ECO:0000256" key="1">
    <source>
        <dbReference type="ARBA" id="ARBA00003543"/>
    </source>
</evidence>
<dbReference type="Gene3D" id="2.60.15.10">
    <property type="entry name" value="F0F1 ATP synthase delta/epsilon subunit, N-terminal"/>
    <property type="match status" value="1"/>
</dbReference>
<dbReference type="FunFam" id="2.60.15.10:FF:000001">
    <property type="entry name" value="ATP synthase epsilon chain"/>
    <property type="match status" value="1"/>
</dbReference>
<dbReference type="PANTHER" id="PTHR13822">
    <property type="entry name" value="ATP SYNTHASE DELTA/EPSILON CHAIN"/>
    <property type="match status" value="1"/>
</dbReference>
<keyword evidence="8 15" id="KW-0375">Hydrogen ion transport</keyword>
<evidence type="ECO:0000256" key="9">
    <source>
        <dbReference type="ARBA" id="ARBA00023065"/>
    </source>
</evidence>
<evidence type="ECO:0000256" key="3">
    <source>
        <dbReference type="ARBA" id="ARBA00005712"/>
    </source>
</evidence>